<evidence type="ECO:0008006" key="3">
    <source>
        <dbReference type="Google" id="ProtNLM"/>
    </source>
</evidence>
<dbReference type="AlphaFoldDB" id="A0A098LK03"/>
<gene>
    <name evidence="1" type="ORF">MYP_4490</name>
</gene>
<dbReference type="OrthoDB" id="707967at2"/>
<reference evidence="1 2" key="1">
    <citation type="submission" date="2014-09" db="EMBL/GenBank/DDBJ databases">
        <title>Sporocytophaga myxococcoides PG-01 genome sequencing.</title>
        <authorList>
            <person name="Liu L."/>
            <person name="Gao P.J."/>
            <person name="Chen G.J."/>
            <person name="Wang L.S."/>
        </authorList>
    </citation>
    <scope>NUCLEOTIDE SEQUENCE [LARGE SCALE GENOMIC DNA]</scope>
    <source>
        <strain evidence="1 2">PG-01</strain>
    </source>
</reference>
<organism evidence="1 2">
    <name type="scientific">Sporocytophaga myxococcoides</name>
    <dbReference type="NCBI Taxonomy" id="153721"/>
    <lineage>
        <taxon>Bacteria</taxon>
        <taxon>Pseudomonadati</taxon>
        <taxon>Bacteroidota</taxon>
        <taxon>Cytophagia</taxon>
        <taxon>Cytophagales</taxon>
        <taxon>Cytophagaceae</taxon>
        <taxon>Sporocytophaga</taxon>
    </lineage>
</organism>
<comment type="caution">
    <text evidence="1">The sequence shown here is derived from an EMBL/GenBank/DDBJ whole genome shotgun (WGS) entry which is preliminary data.</text>
</comment>
<dbReference type="RefSeq" id="WP_052430428.1">
    <property type="nucleotide sequence ID" value="NZ_BBLT01000012.1"/>
</dbReference>
<accession>A0A098LK03</accession>
<protein>
    <recommendedName>
        <fullName evidence="3">HEAT repeat domain-containing protein</fullName>
    </recommendedName>
</protein>
<sequence length="146" mass="17175">MNSRQTDIDDIKRIIISKDHIAVEEKAVGLILKYQRDEEILLLLCVIFESDWHFMHEDIASSFQFIKKPVASKSLFNIAFSDFEYQNWNDNYPLQRKCTWALADIGTEEAKQYLQEIEKNANTTIASFATKRLQNWDKEINRKGQI</sequence>
<evidence type="ECO:0000313" key="2">
    <source>
        <dbReference type="Proteomes" id="UP000030185"/>
    </source>
</evidence>
<proteinExistence type="predicted"/>
<keyword evidence="2" id="KW-1185">Reference proteome</keyword>
<dbReference type="Proteomes" id="UP000030185">
    <property type="component" value="Unassembled WGS sequence"/>
</dbReference>
<name>A0A098LK03_9BACT</name>
<evidence type="ECO:0000313" key="1">
    <source>
        <dbReference type="EMBL" id="GAL87260.1"/>
    </source>
</evidence>
<dbReference type="eggNOG" id="COG1413">
    <property type="taxonomic scope" value="Bacteria"/>
</dbReference>
<dbReference type="EMBL" id="BBLT01000012">
    <property type="protein sequence ID" value="GAL87260.1"/>
    <property type="molecule type" value="Genomic_DNA"/>
</dbReference>